<protein>
    <submittedName>
        <fullName evidence="1">Uncharacterized protein</fullName>
    </submittedName>
</protein>
<gene>
    <name evidence="1" type="ORF">CITCOLO1_LOCUS5283</name>
</gene>
<evidence type="ECO:0000313" key="1">
    <source>
        <dbReference type="EMBL" id="CAK9313559.1"/>
    </source>
</evidence>
<evidence type="ECO:0000313" key="2">
    <source>
        <dbReference type="Proteomes" id="UP001642487"/>
    </source>
</evidence>
<proteinExistence type="predicted"/>
<dbReference type="EMBL" id="OZ021745">
    <property type="protein sequence ID" value="CAK9313559.1"/>
    <property type="molecule type" value="Genomic_DNA"/>
</dbReference>
<accession>A0ABP0XZG5</accession>
<keyword evidence="2" id="KW-1185">Reference proteome</keyword>
<reference evidence="1 2" key="1">
    <citation type="submission" date="2024-03" db="EMBL/GenBank/DDBJ databases">
        <authorList>
            <person name="Gkanogiannis A."/>
            <person name="Becerra Lopez-Lavalle L."/>
        </authorList>
    </citation>
    <scope>NUCLEOTIDE SEQUENCE [LARGE SCALE GENOMIC DNA]</scope>
</reference>
<sequence>MGSRISPEDNRVPLLLKPQQIADKLSPIPIPTAGDVPEVERKTFPANLSTGSELGVRVRPRGELMDVVEPAVAEASNRAVQMAIGYRAGGGKMRSVIPKKRKLVKTMMYHSIKDFVISLFRTPPSAGVGPGAPP</sequence>
<name>A0ABP0XZG5_9ROSI</name>
<dbReference type="Proteomes" id="UP001642487">
    <property type="component" value="Chromosome 11"/>
</dbReference>
<organism evidence="1 2">
    <name type="scientific">Citrullus colocynthis</name>
    <name type="common">colocynth</name>
    <dbReference type="NCBI Taxonomy" id="252529"/>
    <lineage>
        <taxon>Eukaryota</taxon>
        <taxon>Viridiplantae</taxon>
        <taxon>Streptophyta</taxon>
        <taxon>Embryophyta</taxon>
        <taxon>Tracheophyta</taxon>
        <taxon>Spermatophyta</taxon>
        <taxon>Magnoliopsida</taxon>
        <taxon>eudicotyledons</taxon>
        <taxon>Gunneridae</taxon>
        <taxon>Pentapetalae</taxon>
        <taxon>rosids</taxon>
        <taxon>fabids</taxon>
        <taxon>Cucurbitales</taxon>
        <taxon>Cucurbitaceae</taxon>
        <taxon>Benincaseae</taxon>
        <taxon>Citrullus</taxon>
    </lineage>
</organism>